<dbReference type="InterPro" id="IPR012337">
    <property type="entry name" value="RNaseH-like_sf"/>
</dbReference>
<reference evidence="3" key="1">
    <citation type="journal article" date="2019" name="Int. J. Syst. Evol. Microbiol.">
        <title>The Global Catalogue of Microorganisms (GCM) 10K type strain sequencing project: providing services to taxonomists for standard genome sequencing and annotation.</title>
        <authorList>
            <consortium name="The Broad Institute Genomics Platform"/>
            <consortium name="The Broad Institute Genome Sequencing Center for Infectious Disease"/>
            <person name="Wu L."/>
            <person name="Ma J."/>
        </authorList>
    </citation>
    <scope>NUCLEOTIDE SEQUENCE [LARGE SCALE GENOMIC DNA]</scope>
    <source>
        <strain evidence="3">JCM 16026</strain>
    </source>
</reference>
<keyword evidence="3" id="KW-1185">Reference proteome</keyword>
<dbReference type="PANTHER" id="PTHR47649:SF1">
    <property type="entry name" value="RIBONUCLEASE D"/>
    <property type="match status" value="1"/>
</dbReference>
<dbReference type="SUPFAM" id="SSF47819">
    <property type="entry name" value="HRDC-like"/>
    <property type="match status" value="1"/>
</dbReference>
<dbReference type="InterPro" id="IPR051086">
    <property type="entry name" value="RNase_D-like"/>
</dbReference>
<dbReference type="Pfam" id="PF00570">
    <property type="entry name" value="HRDC"/>
    <property type="match status" value="1"/>
</dbReference>
<dbReference type="SUPFAM" id="SSF53098">
    <property type="entry name" value="Ribonuclease H-like"/>
    <property type="match status" value="1"/>
</dbReference>
<dbReference type="InterPro" id="IPR002562">
    <property type="entry name" value="3'-5'_exonuclease_dom"/>
</dbReference>
<dbReference type="EMBL" id="BAAAQT010000005">
    <property type="protein sequence ID" value="GAA2173466.1"/>
    <property type="molecule type" value="Genomic_DNA"/>
</dbReference>
<organism evidence="2 3">
    <name type="scientific">Agrococcus versicolor</name>
    <dbReference type="NCBI Taxonomy" id="501482"/>
    <lineage>
        <taxon>Bacteria</taxon>
        <taxon>Bacillati</taxon>
        <taxon>Actinomycetota</taxon>
        <taxon>Actinomycetes</taxon>
        <taxon>Micrococcales</taxon>
        <taxon>Microbacteriaceae</taxon>
        <taxon>Agrococcus</taxon>
    </lineage>
</organism>
<evidence type="ECO:0000259" key="1">
    <source>
        <dbReference type="PROSITE" id="PS50967"/>
    </source>
</evidence>
<dbReference type="Gene3D" id="1.10.150.80">
    <property type="entry name" value="HRDC domain"/>
    <property type="match status" value="2"/>
</dbReference>
<feature type="domain" description="HRDC" evidence="1">
    <location>
        <begin position="228"/>
        <end position="308"/>
    </location>
</feature>
<gene>
    <name evidence="2" type="ORF">GCM10009846_15590</name>
</gene>
<dbReference type="PANTHER" id="PTHR47649">
    <property type="entry name" value="RIBONUCLEASE D"/>
    <property type="match status" value="1"/>
</dbReference>
<dbReference type="PROSITE" id="PS50967">
    <property type="entry name" value="HRDC"/>
    <property type="match status" value="1"/>
</dbReference>
<sequence length="417" mass="45003">MTDATAADAPQPELVDAVPVGPLDVVVDDEGLRAAIARLLAGTGPIGVDAERANGFRYSSRAYLVQLYRRGSGTVLLDPLGITAWSELQDAIGGEEWVLHAASQDLPCLRELGLEPATLFDTELGARLAGYERVGLAAVVERLLGIRLMKEHAASDWSRRPIEPALLAYAALDVELIVDLRDAMAADLEAQGKAEIARQEFEAARTRLPKPPAAEPWRRLSGLHQVKDRRTLAIARALWEARDAYAREIDGAPGRLIGDAALMAAATSGARTKAQLAATSGFHGRASRSQLDRWLAALEAGRAAEDLPVLRTPADGPPPPRFWRQKRPVAATRLQRARAAVQAIADELSMPNEQLLTPDTLRRLTWDHGAEPSVEAVRNGLAALGARPWQIDATAQRITLAFVDADQTPDEPSDVDS</sequence>
<comment type="caution">
    <text evidence="2">The sequence shown here is derived from an EMBL/GenBank/DDBJ whole genome shotgun (WGS) entry which is preliminary data.</text>
</comment>
<dbReference type="RefSeq" id="WP_344342397.1">
    <property type="nucleotide sequence ID" value="NZ_BAAAQT010000005.1"/>
</dbReference>
<accession>A0ABP5MG02</accession>
<dbReference type="Pfam" id="PF01612">
    <property type="entry name" value="DNA_pol_A_exo1"/>
    <property type="match status" value="1"/>
</dbReference>
<dbReference type="Gene3D" id="3.30.420.10">
    <property type="entry name" value="Ribonuclease H-like superfamily/Ribonuclease H"/>
    <property type="match status" value="1"/>
</dbReference>
<proteinExistence type="predicted"/>
<dbReference type="Pfam" id="PF18305">
    <property type="entry name" value="DNA_pol_A_exoN"/>
    <property type="match status" value="1"/>
</dbReference>
<dbReference type="CDD" id="cd06142">
    <property type="entry name" value="RNaseD_exo"/>
    <property type="match status" value="1"/>
</dbReference>
<dbReference type="InterPro" id="IPR010997">
    <property type="entry name" value="HRDC-like_sf"/>
</dbReference>
<dbReference type="InterPro" id="IPR044876">
    <property type="entry name" value="HRDC_dom_sf"/>
</dbReference>
<dbReference type="InterPro" id="IPR036397">
    <property type="entry name" value="RNaseH_sf"/>
</dbReference>
<name>A0ABP5MG02_9MICO</name>
<dbReference type="Proteomes" id="UP001501599">
    <property type="component" value="Unassembled WGS sequence"/>
</dbReference>
<evidence type="ECO:0000313" key="3">
    <source>
        <dbReference type="Proteomes" id="UP001501599"/>
    </source>
</evidence>
<evidence type="ECO:0000313" key="2">
    <source>
        <dbReference type="EMBL" id="GAA2173466.1"/>
    </source>
</evidence>
<dbReference type="InterPro" id="IPR002121">
    <property type="entry name" value="HRDC_dom"/>
</dbReference>
<protein>
    <submittedName>
        <fullName evidence="2">Ribonuclease D</fullName>
    </submittedName>
</protein>
<dbReference type="SMART" id="SM00474">
    <property type="entry name" value="35EXOc"/>
    <property type="match status" value="1"/>
</dbReference>
<dbReference type="InterPro" id="IPR041605">
    <property type="entry name" value="Exo_C"/>
</dbReference>